<organism evidence="1 2">
    <name type="scientific">Bosea vaviloviae</name>
    <dbReference type="NCBI Taxonomy" id="1526658"/>
    <lineage>
        <taxon>Bacteria</taxon>
        <taxon>Pseudomonadati</taxon>
        <taxon>Pseudomonadota</taxon>
        <taxon>Alphaproteobacteria</taxon>
        <taxon>Hyphomicrobiales</taxon>
        <taxon>Boseaceae</taxon>
        <taxon>Bosea</taxon>
    </lineage>
</organism>
<dbReference type="RefSeq" id="WP_054209038.1">
    <property type="nucleotide sequence ID" value="NZ_LGSZ01000032.1"/>
</dbReference>
<keyword evidence="2" id="KW-1185">Reference proteome</keyword>
<dbReference type="PATRIC" id="fig|1526658.3.peg.824"/>
<dbReference type="EMBL" id="LGSZ01000032">
    <property type="protein sequence ID" value="KPH81097.1"/>
    <property type="molecule type" value="Genomic_DNA"/>
</dbReference>
<evidence type="ECO:0000313" key="2">
    <source>
        <dbReference type="Proteomes" id="UP000037822"/>
    </source>
</evidence>
<dbReference type="OrthoDB" id="2318182at2"/>
<gene>
    <name evidence="1" type="ORF">AE618_10755</name>
</gene>
<dbReference type="Proteomes" id="UP000037822">
    <property type="component" value="Unassembled WGS sequence"/>
</dbReference>
<evidence type="ECO:0000313" key="1">
    <source>
        <dbReference type="EMBL" id="KPH81097.1"/>
    </source>
</evidence>
<protein>
    <submittedName>
        <fullName evidence="1">Uncharacterized protein</fullName>
    </submittedName>
</protein>
<reference evidence="1 2" key="1">
    <citation type="submission" date="2015-07" db="EMBL/GenBank/DDBJ databases">
        <title>Whole genome sequencing of Bosea vaviloviae isolated from cave pool.</title>
        <authorList>
            <person name="Tan N.E.H."/>
            <person name="Lee Y.P."/>
            <person name="Gan H.M."/>
            <person name="Barton H."/>
            <person name="Savka M.A."/>
        </authorList>
    </citation>
    <scope>NUCLEOTIDE SEQUENCE [LARGE SCALE GENOMIC DNA]</scope>
    <source>
        <strain evidence="1 2">SD260</strain>
    </source>
</reference>
<sequence length="211" mass="24201">MSWAQRAARNILPLSHEKSDLATALREWRYEGGFHDLEAPDADCELCDHPDIRYQFEIRNGLTDARLQIGSECINRFGIRATGGDGEDLDAAGTRSKVSRDRRSLIEKARNKRVIIALVALSQADSEFSILSFINYHQDRGAFTPKQLATLLWRFEKFQVPIDVHDFKLTIRRGREKTQLSEMADWQIERLTPAMSPTQRQFLATLKARRG</sequence>
<dbReference type="AlphaFoldDB" id="A0A0N0MBM2"/>
<accession>A0A0N0MBM2</accession>
<comment type="caution">
    <text evidence="1">The sequence shown here is derived from an EMBL/GenBank/DDBJ whole genome shotgun (WGS) entry which is preliminary data.</text>
</comment>
<proteinExistence type="predicted"/>
<name>A0A0N0MBM2_9HYPH</name>